<dbReference type="Gene3D" id="1.10.357.10">
    <property type="entry name" value="Tetracycline Repressor, domain 2"/>
    <property type="match status" value="1"/>
</dbReference>
<dbReference type="Pfam" id="PF17935">
    <property type="entry name" value="TetR_C_27"/>
    <property type="match status" value="1"/>
</dbReference>
<keyword evidence="7" id="KW-1185">Reference proteome</keyword>
<dbReference type="InterPro" id="IPR041478">
    <property type="entry name" value="TetR_C_27"/>
</dbReference>
<reference evidence="6 7" key="1">
    <citation type="submission" date="2021-03" db="EMBL/GenBank/DDBJ databases">
        <title>Paenibacillus artemisicola MWE-103 whole genome sequence.</title>
        <authorList>
            <person name="Ham Y.J."/>
        </authorList>
    </citation>
    <scope>NUCLEOTIDE SEQUENCE [LARGE SCALE GENOMIC DNA]</scope>
    <source>
        <strain evidence="6 7">MWE-103</strain>
    </source>
</reference>
<organism evidence="6 7">
    <name type="scientific">Paenibacillus artemisiicola</name>
    <dbReference type="NCBI Taxonomy" id="1172618"/>
    <lineage>
        <taxon>Bacteria</taxon>
        <taxon>Bacillati</taxon>
        <taxon>Bacillota</taxon>
        <taxon>Bacilli</taxon>
        <taxon>Bacillales</taxon>
        <taxon>Paenibacillaceae</taxon>
        <taxon>Paenibacillus</taxon>
    </lineage>
</organism>
<evidence type="ECO:0000256" key="4">
    <source>
        <dbReference type="PROSITE-ProRule" id="PRU00335"/>
    </source>
</evidence>
<feature type="domain" description="HTH tetR-type" evidence="5">
    <location>
        <begin position="6"/>
        <end position="66"/>
    </location>
</feature>
<dbReference type="PROSITE" id="PS50977">
    <property type="entry name" value="HTH_TETR_2"/>
    <property type="match status" value="1"/>
</dbReference>
<dbReference type="EMBL" id="JAGGDJ010000001">
    <property type="protein sequence ID" value="MBO7742936.1"/>
    <property type="molecule type" value="Genomic_DNA"/>
</dbReference>
<proteinExistence type="predicted"/>
<dbReference type="PANTHER" id="PTHR30055:SF151">
    <property type="entry name" value="TRANSCRIPTIONAL REGULATORY PROTEIN"/>
    <property type="match status" value="1"/>
</dbReference>
<dbReference type="Proteomes" id="UP000670947">
    <property type="component" value="Unassembled WGS sequence"/>
</dbReference>
<dbReference type="PROSITE" id="PS01081">
    <property type="entry name" value="HTH_TETR_1"/>
    <property type="match status" value="1"/>
</dbReference>
<dbReference type="PANTHER" id="PTHR30055">
    <property type="entry name" value="HTH-TYPE TRANSCRIPTIONAL REGULATOR RUTR"/>
    <property type="match status" value="1"/>
</dbReference>
<dbReference type="PRINTS" id="PR00455">
    <property type="entry name" value="HTHTETR"/>
</dbReference>
<dbReference type="InterPro" id="IPR009057">
    <property type="entry name" value="Homeodomain-like_sf"/>
</dbReference>
<dbReference type="InterPro" id="IPR050109">
    <property type="entry name" value="HTH-type_TetR-like_transc_reg"/>
</dbReference>
<evidence type="ECO:0000256" key="1">
    <source>
        <dbReference type="ARBA" id="ARBA00023015"/>
    </source>
</evidence>
<protein>
    <submittedName>
        <fullName evidence="6">TetR family transcriptional regulator</fullName>
    </submittedName>
</protein>
<feature type="DNA-binding region" description="H-T-H motif" evidence="4">
    <location>
        <begin position="29"/>
        <end position="48"/>
    </location>
</feature>
<keyword evidence="1" id="KW-0805">Transcription regulation</keyword>
<evidence type="ECO:0000256" key="2">
    <source>
        <dbReference type="ARBA" id="ARBA00023125"/>
    </source>
</evidence>
<dbReference type="InterPro" id="IPR001647">
    <property type="entry name" value="HTH_TetR"/>
</dbReference>
<gene>
    <name evidence="6" type="ORF">I8J29_01920</name>
</gene>
<dbReference type="SUPFAM" id="SSF46689">
    <property type="entry name" value="Homeodomain-like"/>
    <property type="match status" value="1"/>
</dbReference>
<dbReference type="Pfam" id="PF00440">
    <property type="entry name" value="TetR_N"/>
    <property type="match status" value="1"/>
</dbReference>
<evidence type="ECO:0000313" key="7">
    <source>
        <dbReference type="Proteomes" id="UP000670947"/>
    </source>
</evidence>
<dbReference type="InterPro" id="IPR036271">
    <property type="entry name" value="Tet_transcr_reg_TetR-rel_C_sf"/>
</dbReference>
<evidence type="ECO:0000313" key="6">
    <source>
        <dbReference type="EMBL" id="MBO7742936.1"/>
    </source>
</evidence>
<dbReference type="RefSeq" id="WP_208845889.1">
    <property type="nucleotide sequence ID" value="NZ_JAGGDJ010000001.1"/>
</dbReference>
<comment type="caution">
    <text evidence="6">The sequence shown here is derived from an EMBL/GenBank/DDBJ whole genome shotgun (WGS) entry which is preliminary data.</text>
</comment>
<evidence type="ECO:0000256" key="3">
    <source>
        <dbReference type="ARBA" id="ARBA00023163"/>
    </source>
</evidence>
<accession>A0ABS3W3Q4</accession>
<dbReference type="SUPFAM" id="SSF48498">
    <property type="entry name" value="Tetracyclin repressor-like, C-terminal domain"/>
    <property type="match status" value="1"/>
</dbReference>
<sequence length="196" mass="21619">MTNDLPLSKEQILDTAEQVLKRFGPDKTSVVDVARALQVSHGTLYRHFASKAALREAVTERWLDRIIAEPLAALADLPGDSAADRLRQWVVALIAAKRTYAANDPELFKMYADVTLEAGGMIEAHIGRLIGQLASIIASGIASGELKPADPEETARAIFIATSKFHHPSHAREWLAERAEREFESVWRVLLNGIAR</sequence>
<name>A0ABS3W3Q4_9BACL</name>
<dbReference type="InterPro" id="IPR023772">
    <property type="entry name" value="DNA-bd_HTH_TetR-type_CS"/>
</dbReference>
<evidence type="ECO:0000259" key="5">
    <source>
        <dbReference type="PROSITE" id="PS50977"/>
    </source>
</evidence>
<keyword evidence="3" id="KW-0804">Transcription</keyword>
<keyword evidence="2 4" id="KW-0238">DNA-binding</keyword>